<dbReference type="InterPro" id="IPR027417">
    <property type="entry name" value="P-loop_NTPase"/>
</dbReference>
<dbReference type="AlphaFoldDB" id="A0A930FNY0"/>
<dbReference type="Pfam" id="PF13175">
    <property type="entry name" value="AAA_15"/>
    <property type="match status" value="1"/>
</dbReference>
<keyword evidence="2" id="KW-0547">Nucleotide-binding</keyword>
<reference evidence="2" key="1">
    <citation type="submission" date="2020-04" db="EMBL/GenBank/DDBJ databases">
        <title>Deep metagenomics examines the oral microbiome during advanced dental caries in children, revealing novel taxa and co-occurrences with host molecules.</title>
        <authorList>
            <person name="Baker J.L."/>
            <person name="Morton J.T."/>
            <person name="Dinis M."/>
            <person name="Alvarez R."/>
            <person name="Tran N.C."/>
            <person name="Knight R."/>
            <person name="Edlund A."/>
        </authorList>
    </citation>
    <scope>NUCLEOTIDE SEQUENCE</scope>
    <source>
        <strain evidence="2">JCVI_32_bin.14</strain>
    </source>
</reference>
<accession>A0A930FNY0</accession>
<dbReference type="SUPFAM" id="SSF52540">
    <property type="entry name" value="P-loop containing nucleoside triphosphate hydrolases"/>
    <property type="match status" value="1"/>
</dbReference>
<dbReference type="InterPro" id="IPR041685">
    <property type="entry name" value="AAA_GajA/Old/RecF-like"/>
</dbReference>
<evidence type="ECO:0000259" key="1">
    <source>
        <dbReference type="Pfam" id="PF13175"/>
    </source>
</evidence>
<protein>
    <submittedName>
        <fullName evidence="2">ATP-binding protein</fullName>
    </submittedName>
</protein>
<organism evidence="2 3">
    <name type="scientific">Dialister invisus</name>
    <dbReference type="NCBI Taxonomy" id="218538"/>
    <lineage>
        <taxon>Bacteria</taxon>
        <taxon>Bacillati</taxon>
        <taxon>Bacillota</taxon>
        <taxon>Negativicutes</taxon>
        <taxon>Veillonellales</taxon>
        <taxon>Veillonellaceae</taxon>
        <taxon>Dialister</taxon>
    </lineage>
</organism>
<dbReference type="GO" id="GO:0005524">
    <property type="term" value="F:ATP binding"/>
    <property type="evidence" value="ECO:0007669"/>
    <property type="project" value="UniProtKB-KW"/>
</dbReference>
<evidence type="ECO:0000313" key="2">
    <source>
        <dbReference type="EMBL" id="MBF1128926.1"/>
    </source>
</evidence>
<dbReference type="PANTHER" id="PTHR43581:SF4">
    <property type="entry name" value="ATP_GTP PHOSPHATASE"/>
    <property type="match status" value="1"/>
</dbReference>
<feature type="domain" description="Endonuclease GajA/Old nuclease/RecF-like AAA" evidence="1">
    <location>
        <begin position="1"/>
        <end position="380"/>
    </location>
</feature>
<comment type="caution">
    <text evidence="2">The sequence shown here is derived from an EMBL/GenBank/DDBJ whole genome shotgun (WGS) entry which is preliminary data.</text>
</comment>
<proteinExistence type="predicted"/>
<sequence length="519" mass="59866">MKIDSMKISNFRGYAENTEIKFNDLTVFVGKNDIGKSTVLEALDIFFNEGKGVVKLDKSDVNVENRRNENQETCISVIFKDLPDEIVIDSNVRTTLKDEFLLNEDSKLEVIKKYNNGGYPKVFIKARHPSNSNCKDLLLKKNADLKKIVQQKQIVCENQSVNSLLRKAIWEHYSEDLSLQETEIDASKEDAKKIWDKLSNYMPVYSLFQSDRKNSDGDSEVQDPLKEAVKQIINDEELQQTLASVAKVVETKLKEVSGRTLEKLREMDPAVANSLNPVIPTADKLKWVDVFKAVSISGDEDIPINKRGSGVKRLVLLNFFRAEAERRAEEGDNTGIIYAIEEPETSQHTENQKKLIEAFKSLSQANNVQVLLTTHSAFIVKHLDFTDIRLITQGDGSNQRVIKDVLPRQLKYPSLNEVNFIAFNEATEEYHDELYGFIDFQGWREEYKRGKPLRPYKQIGRNRKIINTEKILTEYIRHQIHHPENTHNNKYTEEELLHSINMMREFISRKQTEENVNPE</sequence>
<keyword evidence="2" id="KW-0067">ATP-binding</keyword>
<dbReference type="Gene3D" id="3.40.50.300">
    <property type="entry name" value="P-loop containing nucleotide triphosphate hydrolases"/>
    <property type="match status" value="1"/>
</dbReference>
<dbReference type="PANTHER" id="PTHR43581">
    <property type="entry name" value="ATP/GTP PHOSPHATASE"/>
    <property type="match status" value="1"/>
</dbReference>
<gene>
    <name evidence="2" type="ORF">HXL70_02645</name>
</gene>
<name>A0A930FNY0_9FIRM</name>
<dbReference type="InterPro" id="IPR051396">
    <property type="entry name" value="Bact_Antivir_Def_Nuclease"/>
</dbReference>
<dbReference type="Proteomes" id="UP000757890">
    <property type="component" value="Unassembled WGS sequence"/>
</dbReference>
<dbReference type="EMBL" id="JABZMK010000006">
    <property type="protein sequence ID" value="MBF1128926.1"/>
    <property type="molecule type" value="Genomic_DNA"/>
</dbReference>
<evidence type="ECO:0000313" key="3">
    <source>
        <dbReference type="Proteomes" id="UP000757890"/>
    </source>
</evidence>